<evidence type="ECO:0000313" key="1">
    <source>
        <dbReference type="EMBL" id="MBX61179.1"/>
    </source>
</evidence>
<accession>A0A2P2Q2P3</accession>
<dbReference type="EMBL" id="GGEC01080695">
    <property type="protein sequence ID" value="MBX61179.1"/>
    <property type="molecule type" value="Transcribed_RNA"/>
</dbReference>
<name>A0A2P2Q2P3_RHIMU</name>
<sequence>MNHVRLNAIIIYKS</sequence>
<proteinExistence type="predicted"/>
<protein>
    <submittedName>
        <fullName evidence="1">Uncharacterized protein</fullName>
    </submittedName>
</protein>
<organism evidence="1">
    <name type="scientific">Rhizophora mucronata</name>
    <name type="common">Asiatic mangrove</name>
    <dbReference type="NCBI Taxonomy" id="61149"/>
    <lineage>
        <taxon>Eukaryota</taxon>
        <taxon>Viridiplantae</taxon>
        <taxon>Streptophyta</taxon>
        <taxon>Embryophyta</taxon>
        <taxon>Tracheophyta</taxon>
        <taxon>Spermatophyta</taxon>
        <taxon>Magnoliopsida</taxon>
        <taxon>eudicotyledons</taxon>
        <taxon>Gunneridae</taxon>
        <taxon>Pentapetalae</taxon>
        <taxon>rosids</taxon>
        <taxon>fabids</taxon>
        <taxon>Malpighiales</taxon>
        <taxon>Rhizophoraceae</taxon>
        <taxon>Rhizophora</taxon>
    </lineage>
</organism>
<reference evidence="1" key="1">
    <citation type="submission" date="2018-02" db="EMBL/GenBank/DDBJ databases">
        <title>Rhizophora mucronata_Transcriptome.</title>
        <authorList>
            <person name="Meera S.P."/>
            <person name="Sreeshan A."/>
            <person name="Augustine A."/>
        </authorList>
    </citation>
    <scope>NUCLEOTIDE SEQUENCE</scope>
    <source>
        <tissue evidence="1">Leaf</tissue>
    </source>
</reference>